<dbReference type="Proteomes" id="UP000324222">
    <property type="component" value="Unassembled WGS sequence"/>
</dbReference>
<reference evidence="1 2" key="1">
    <citation type="submission" date="2019-05" db="EMBL/GenBank/DDBJ databases">
        <title>Another draft genome of Portunus trituberculatus and its Hox gene families provides insights of decapod evolution.</title>
        <authorList>
            <person name="Jeong J.-H."/>
            <person name="Song I."/>
            <person name="Kim S."/>
            <person name="Choi T."/>
            <person name="Kim D."/>
            <person name="Ryu S."/>
            <person name="Kim W."/>
        </authorList>
    </citation>
    <scope>NUCLEOTIDE SEQUENCE [LARGE SCALE GENOMIC DNA]</scope>
    <source>
        <tissue evidence="1">Muscle</tissue>
    </source>
</reference>
<proteinExistence type="predicted"/>
<organism evidence="1 2">
    <name type="scientific">Portunus trituberculatus</name>
    <name type="common">Swimming crab</name>
    <name type="synonym">Neptunus trituberculatus</name>
    <dbReference type="NCBI Taxonomy" id="210409"/>
    <lineage>
        <taxon>Eukaryota</taxon>
        <taxon>Metazoa</taxon>
        <taxon>Ecdysozoa</taxon>
        <taxon>Arthropoda</taxon>
        <taxon>Crustacea</taxon>
        <taxon>Multicrustacea</taxon>
        <taxon>Malacostraca</taxon>
        <taxon>Eumalacostraca</taxon>
        <taxon>Eucarida</taxon>
        <taxon>Decapoda</taxon>
        <taxon>Pleocyemata</taxon>
        <taxon>Brachyura</taxon>
        <taxon>Eubrachyura</taxon>
        <taxon>Portunoidea</taxon>
        <taxon>Portunidae</taxon>
        <taxon>Portuninae</taxon>
        <taxon>Portunus</taxon>
    </lineage>
</organism>
<comment type="caution">
    <text evidence="1">The sequence shown here is derived from an EMBL/GenBank/DDBJ whole genome shotgun (WGS) entry which is preliminary data.</text>
</comment>
<sequence>MNNKSTRDVQSPTVRIPYQEACLCQVSGGDGAGDGRRRQLGVAAAPNYLSITDTHASRRIFGHPSLLIPSFSFYIIQVNTG</sequence>
<evidence type="ECO:0000313" key="2">
    <source>
        <dbReference type="Proteomes" id="UP000324222"/>
    </source>
</evidence>
<name>A0A5B7CK12_PORTR</name>
<evidence type="ECO:0000313" key="1">
    <source>
        <dbReference type="EMBL" id="MPC10032.1"/>
    </source>
</evidence>
<gene>
    <name evidence="1" type="ORF">E2C01_002656</name>
</gene>
<dbReference type="AlphaFoldDB" id="A0A5B7CK12"/>
<keyword evidence="2" id="KW-1185">Reference proteome</keyword>
<accession>A0A5B7CK12</accession>
<protein>
    <submittedName>
        <fullName evidence="1">Uncharacterized protein</fullName>
    </submittedName>
</protein>
<dbReference type="EMBL" id="VSRR010000097">
    <property type="protein sequence ID" value="MPC10032.1"/>
    <property type="molecule type" value="Genomic_DNA"/>
</dbReference>